<dbReference type="AlphaFoldDB" id="A0A2P2Q0F2"/>
<sequence>MGQVQSILDRLSCQRF</sequence>
<reference evidence="1" key="1">
    <citation type="submission" date="2018-02" db="EMBL/GenBank/DDBJ databases">
        <title>Rhizophora mucronata_Transcriptome.</title>
        <authorList>
            <person name="Meera S.P."/>
            <person name="Sreeshan A."/>
            <person name="Augustine A."/>
        </authorList>
    </citation>
    <scope>NUCLEOTIDE SEQUENCE</scope>
    <source>
        <tissue evidence="1">Leaf</tissue>
    </source>
</reference>
<evidence type="ECO:0000313" key="1">
    <source>
        <dbReference type="EMBL" id="MBX60458.1"/>
    </source>
</evidence>
<accession>A0A2P2Q0F2</accession>
<proteinExistence type="predicted"/>
<organism evidence="1">
    <name type="scientific">Rhizophora mucronata</name>
    <name type="common">Asiatic mangrove</name>
    <dbReference type="NCBI Taxonomy" id="61149"/>
    <lineage>
        <taxon>Eukaryota</taxon>
        <taxon>Viridiplantae</taxon>
        <taxon>Streptophyta</taxon>
        <taxon>Embryophyta</taxon>
        <taxon>Tracheophyta</taxon>
        <taxon>Spermatophyta</taxon>
        <taxon>Magnoliopsida</taxon>
        <taxon>eudicotyledons</taxon>
        <taxon>Gunneridae</taxon>
        <taxon>Pentapetalae</taxon>
        <taxon>rosids</taxon>
        <taxon>fabids</taxon>
        <taxon>Malpighiales</taxon>
        <taxon>Rhizophoraceae</taxon>
        <taxon>Rhizophora</taxon>
    </lineage>
</organism>
<dbReference type="EMBL" id="GGEC01079974">
    <property type="protein sequence ID" value="MBX60458.1"/>
    <property type="molecule type" value="Transcribed_RNA"/>
</dbReference>
<name>A0A2P2Q0F2_RHIMU</name>
<protein>
    <submittedName>
        <fullName evidence="1">Uncharacterized protein</fullName>
    </submittedName>
</protein>